<dbReference type="GO" id="GO:0008137">
    <property type="term" value="F:NADH dehydrogenase (ubiquinone) activity"/>
    <property type="evidence" value="ECO:0007669"/>
    <property type="project" value="InterPro"/>
</dbReference>
<dbReference type="Proteomes" id="UP000460435">
    <property type="component" value="Unassembled WGS sequence"/>
</dbReference>
<keyword evidence="3" id="KW-1003">Cell membrane</keyword>
<organism evidence="10 11">
    <name type="scientific">Phytoactinopolyspora mesophila</name>
    <dbReference type="NCBI Taxonomy" id="2650750"/>
    <lineage>
        <taxon>Bacteria</taxon>
        <taxon>Bacillati</taxon>
        <taxon>Actinomycetota</taxon>
        <taxon>Actinomycetes</taxon>
        <taxon>Jiangellales</taxon>
        <taxon>Jiangellaceae</taxon>
        <taxon>Phytoactinopolyspora</taxon>
    </lineage>
</organism>
<feature type="domain" description="NADH:quinone oxidoreductase/Mrp antiporter transmembrane" evidence="9">
    <location>
        <begin position="101"/>
        <end position="384"/>
    </location>
</feature>
<keyword evidence="4 7" id="KW-0812">Transmembrane</keyword>
<accession>A0A7K3MB13</accession>
<evidence type="ECO:0000256" key="6">
    <source>
        <dbReference type="ARBA" id="ARBA00023136"/>
    </source>
</evidence>
<feature type="transmembrane region" description="Helical" evidence="8">
    <location>
        <begin position="174"/>
        <end position="193"/>
    </location>
</feature>
<name>A0A7K3MB13_9ACTN</name>
<dbReference type="AlphaFoldDB" id="A0A7K3MB13"/>
<evidence type="ECO:0000256" key="4">
    <source>
        <dbReference type="ARBA" id="ARBA00022692"/>
    </source>
</evidence>
<sequence length="480" mass="49588">MLVRRILLLGSPALVLLFAVLLVIETHDGDVVVEQVADWDAGIAIAFAADLFSALVLVAMSLLTLVCSMFLCATGDDEDPLVIPLVLVLSGGVFGALLTADLFNLFVMIEVALIPSYVLISKSMKASALSAGRIYLTVNLMGSSILLGGIALVYAVNGSVHLGELAGAGEVSGMAAFAGGLILVALGLKGALVPLHGWLPRTYPYTSPAVTALFSGLLTKIGIYGLFRVYSVYFEGASPVQGIILAVTVVTMVIGVFGALGETSMRSILAFHMVSQVGYIALGLGFFGVAGMAASIFYLLHHMIVKASLFLSAGAIETQEGTDRLSRLGGFARREPVLAVAFFVAALSLAGIPPFSGFVAKFTLIRAAMSEGAYIAGAVALAVSIFTLLSMLKIWNSVFWGEATSTPSGQPSGSGTAAGATTLTAPSRVRIRRTLIIPAVLLALVTISLGLGAEILLPLAETAAQGLVDTTAYVQAVTGG</sequence>
<dbReference type="GO" id="GO:0042773">
    <property type="term" value="P:ATP synthesis coupled electron transport"/>
    <property type="evidence" value="ECO:0007669"/>
    <property type="project" value="InterPro"/>
</dbReference>
<comment type="subcellular location">
    <subcellularLocation>
        <location evidence="1">Cell membrane</location>
        <topology evidence="1">Multi-pass membrane protein</topology>
    </subcellularLocation>
    <subcellularLocation>
        <location evidence="7">Membrane</location>
        <topology evidence="7">Multi-pass membrane protein</topology>
    </subcellularLocation>
</comment>
<evidence type="ECO:0000313" key="10">
    <source>
        <dbReference type="EMBL" id="NDL60446.1"/>
    </source>
</evidence>
<protein>
    <submittedName>
        <fullName evidence="10">Monovalent cation/H+ antiporter subunit D family protein</fullName>
    </submittedName>
</protein>
<evidence type="ECO:0000313" key="11">
    <source>
        <dbReference type="Proteomes" id="UP000460435"/>
    </source>
</evidence>
<gene>
    <name evidence="10" type="ORF">F7O44_25545</name>
</gene>
<feature type="transmembrane region" description="Helical" evidence="8">
    <location>
        <begin position="296"/>
        <end position="316"/>
    </location>
</feature>
<feature type="transmembrane region" description="Helical" evidence="8">
    <location>
        <begin position="132"/>
        <end position="154"/>
    </location>
</feature>
<feature type="transmembrane region" description="Helical" evidence="8">
    <location>
        <begin position="372"/>
        <end position="392"/>
    </location>
</feature>
<dbReference type="PRINTS" id="PR01437">
    <property type="entry name" value="NUOXDRDTASE4"/>
</dbReference>
<reference evidence="10 11" key="1">
    <citation type="submission" date="2019-11" db="EMBL/GenBank/DDBJ databases">
        <authorList>
            <person name="Li X.-J."/>
            <person name="Feng X.-M."/>
        </authorList>
    </citation>
    <scope>NUCLEOTIDE SEQUENCE [LARGE SCALE GENOMIC DNA]</scope>
    <source>
        <strain evidence="10 11">XMNu-373</strain>
    </source>
</reference>
<feature type="transmembrane region" description="Helical" evidence="8">
    <location>
        <begin position="42"/>
        <end position="73"/>
    </location>
</feature>
<feature type="transmembrane region" description="Helical" evidence="8">
    <location>
        <begin position="239"/>
        <end position="261"/>
    </location>
</feature>
<dbReference type="InterPro" id="IPR003918">
    <property type="entry name" value="NADH_UbQ_OxRdtase"/>
</dbReference>
<evidence type="ECO:0000256" key="7">
    <source>
        <dbReference type="RuleBase" id="RU000320"/>
    </source>
</evidence>
<dbReference type="PANTHER" id="PTHR42703:SF1">
    <property type="entry name" value="NA(+)_H(+) ANTIPORTER SUBUNIT D1"/>
    <property type="match status" value="1"/>
</dbReference>
<keyword evidence="5 8" id="KW-1133">Transmembrane helix</keyword>
<feature type="transmembrane region" description="Helical" evidence="8">
    <location>
        <begin position="205"/>
        <end position="227"/>
    </location>
</feature>
<evidence type="ECO:0000256" key="8">
    <source>
        <dbReference type="SAM" id="Phobius"/>
    </source>
</evidence>
<dbReference type="InterPro" id="IPR001750">
    <property type="entry name" value="ND/Mrp_TM"/>
</dbReference>
<dbReference type="GO" id="GO:0005886">
    <property type="term" value="C:plasma membrane"/>
    <property type="evidence" value="ECO:0007669"/>
    <property type="project" value="UniProtKB-SubCell"/>
</dbReference>
<feature type="transmembrane region" description="Helical" evidence="8">
    <location>
        <begin position="268"/>
        <end position="290"/>
    </location>
</feature>
<keyword evidence="11" id="KW-1185">Reference proteome</keyword>
<evidence type="ECO:0000259" key="9">
    <source>
        <dbReference type="Pfam" id="PF00361"/>
    </source>
</evidence>
<dbReference type="InterPro" id="IPR050586">
    <property type="entry name" value="CPA3_Na-H_Antiporter_D"/>
</dbReference>
<evidence type="ECO:0000256" key="2">
    <source>
        <dbReference type="ARBA" id="ARBA00005346"/>
    </source>
</evidence>
<feature type="transmembrane region" description="Helical" evidence="8">
    <location>
        <begin position="435"/>
        <end position="457"/>
    </location>
</feature>
<comment type="caution">
    <text evidence="10">The sequence shown here is derived from an EMBL/GenBank/DDBJ whole genome shotgun (WGS) entry which is preliminary data.</text>
</comment>
<feature type="transmembrane region" description="Helical" evidence="8">
    <location>
        <begin position="103"/>
        <end position="120"/>
    </location>
</feature>
<proteinExistence type="inferred from homology"/>
<dbReference type="EMBL" id="WLZY01000012">
    <property type="protein sequence ID" value="NDL60446.1"/>
    <property type="molecule type" value="Genomic_DNA"/>
</dbReference>
<feature type="transmembrane region" description="Helical" evidence="8">
    <location>
        <begin position="80"/>
        <end position="97"/>
    </location>
</feature>
<evidence type="ECO:0000256" key="1">
    <source>
        <dbReference type="ARBA" id="ARBA00004651"/>
    </source>
</evidence>
<comment type="similarity">
    <text evidence="2">Belongs to the CPA3 antiporters (TC 2.A.63) subunit D family.</text>
</comment>
<feature type="transmembrane region" description="Helical" evidence="8">
    <location>
        <begin position="337"/>
        <end position="360"/>
    </location>
</feature>
<evidence type="ECO:0000256" key="3">
    <source>
        <dbReference type="ARBA" id="ARBA00022475"/>
    </source>
</evidence>
<evidence type="ECO:0000256" key="5">
    <source>
        <dbReference type="ARBA" id="ARBA00022989"/>
    </source>
</evidence>
<dbReference type="Pfam" id="PF00361">
    <property type="entry name" value="Proton_antipo_M"/>
    <property type="match status" value="1"/>
</dbReference>
<keyword evidence="6 8" id="KW-0472">Membrane</keyword>
<dbReference type="PANTHER" id="PTHR42703">
    <property type="entry name" value="NADH DEHYDROGENASE"/>
    <property type="match status" value="1"/>
</dbReference>